<dbReference type="GO" id="GO:0016818">
    <property type="term" value="F:hydrolase activity, acting on acid anhydrides, in phosphorus-containing anhydrides"/>
    <property type="evidence" value="ECO:0007669"/>
    <property type="project" value="InterPro"/>
</dbReference>
<organism evidence="4 5">
    <name type="scientific">Ewingella americana</name>
    <dbReference type="NCBI Taxonomy" id="41202"/>
    <lineage>
        <taxon>Bacteria</taxon>
        <taxon>Pseudomonadati</taxon>
        <taxon>Pseudomonadota</taxon>
        <taxon>Gammaproteobacteria</taxon>
        <taxon>Enterobacterales</taxon>
        <taxon>Yersiniaceae</taxon>
        <taxon>Ewingella</taxon>
    </lineage>
</organism>
<dbReference type="PANTHER" id="PTHR11472:SF34">
    <property type="entry name" value="REGULATOR OF TELOMERE ELONGATION HELICASE 1"/>
    <property type="match status" value="1"/>
</dbReference>
<proteinExistence type="inferred from homology"/>
<dbReference type="GO" id="GO:0005524">
    <property type="term" value="F:ATP binding"/>
    <property type="evidence" value="ECO:0007669"/>
    <property type="project" value="InterPro"/>
</dbReference>
<evidence type="ECO:0000259" key="3">
    <source>
        <dbReference type="SMART" id="SM00491"/>
    </source>
</evidence>
<comment type="caution">
    <text evidence="4">The sequence shown here is derived from an EMBL/GenBank/DDBJ whole genome shotgun (WGS) entry which is preliminary data.</text>
</comment>
<sequence length="1079" mass="123055">MSNNKTIGFRTPQQKSISWDMYNNILNYVFKADKVATLPISLMHAETEEAIKEVMDFMPMVYLLNAPTGFGKSAISLEPLRWLTSRALGSCPVGDRDFPEATKALVMEKFELSEEEFTDFLHSAGKVPNQWNTPEVIDSFMENYTPESGIIPVPFSDGAIAAIVRTRSQTQAFLREAERLKARAIAMPSKASLCTTGRVVSTDSEALDSITFSNGMSQDSIRINLNNVINTTQIEGPKDFYTQDPNVLRLVSRCTEQCAKCPMNLKHAHSNMNATEPVTGVKADNLNIQSSFGLPSIEDYVNDLAKFQMQTKDLEESEILIRTKYPHICPYPTVRDALPDFDFLILTYPYVFNPTIASHMSDYLNHVQHILVDEAHNIQTLFQSLSSNVLLGESYYNDVNKSLIDYESELDILKKKPASKQSELFKKSSALATVAKDVDDVLKRYMSEKGIELTEGNSTYFLHRALMDDNKTIDSLTADSIFKLKDHLDPVVYYFLCWFANVQTKYIEFWSNLSTRYHTENQIPGGMEINPADILNMLFSDFSGKFTNNVMWDKEGTQIPFPIYSHASQNKCAKYRPILGNVNTFVQYFKRLKTWYYSDLLNIMNESASIDTRRAAKVMRSMVESTYKKAENILKLVGVLVNNHPEDLANWRVYQQINNKDFEYVFLDSSIGLMTSEETKSFKNYYLNESVDHDYLNMVVQKYGVEGLEQHESALFVQECKDYLLKSNNPEDLDIEVSYDIFNKLRLHCPECPLIEMPMLRYEGKFPPYMWKLYYRYWDDTFEICPLTLGRLLSNAFSNFKTVGLLSGTFQATDYLTTFWGVNPYQFNVTETVGTKKVFTVKGLSSKFAEREASYPRFAATAKYVFENSCTKNLLVAAPSNQVMQQIIRQMEEIIDPNNIWPNSRILKGDLPADSKDTISLDVNDMLEAIKSSSEAGVKKIFVVTMGSRFTEGVEYVNPEGESMLDSILICGIPYPAPDIFLDDQQLYARDMLSLQDREAFELIQTHAAFQKVRQTIGRGIRSNKDSVNVYLADNRYDSPFWREHIPSDGMMVAPSPVVKQDAPLSAYDTMDFDDDVPF</sequence>
<accession>A0A502GG72</accession>
<dbReference type="Gene3D" id="3.40.50.300">
    <property type="entry name" value="P-loop containing nucleotide triphosphate hydrolases"/>
    <property type="match status" value="2"/>
</dbReference>
<dbReference type="GO" id="GO:0006139">
    <property type="term" value="P:nucleobase-containing compound metabolic process"/>
    <property type="evidence" value="ECO:0007669"/>
    <property type="project" value="InterPro"/>
</dbReference>
<evidence type="ECO:0000313" key="5">
    <source>
        <dbReference type="Proteomes" id="UP000317663"/>
    </source>
</evidence>
<dbReference type="Pfam" id="PF13307">
    <property type="entry name" value="Helicase_C_2"/>
    <property type="match status" value="1"/>
</dbReference>
<reference evidence="4 5" key="1">
    <citation type="journal article" date="2019" name="Environ. Microbiol.">
        <title>Species interactions and distinct microbial communities in high Arctic permafrost affected cryosols are associated with the CH4 and CO2 gas fluxes.</title>
        <authorList>
            <person name="Altshuler I."/>
            <person name="Hamel J."/>
            <person name="Turney S."/>
            <person name="Magnuson E."/>
            <person name="Levesque R."/>
            <person name="Greer C."/>
            <person name="Whyte L.G."/>
        </authorList>
    </citation>
    <scope>NUCLEOTIDE SEQUENCE [LARGE SCALE GENOMIC DNA]</scope>
    <source>
        <strain evidence="4 5">E4</strain>
    </source>
</reference>
<name>A0A502GG72_9GAMM</name>
<dbReference type="GO" id="GO:0003677">
    <property type="term" value="F:DNA binding"/>
    <property type="evidence" value="ECO:0007669"/>
    <property type="project" value="UniProtKB-KW"/>
</dbReference>
<comment type="similarity">
    <text evidence="2">Belongs to the helicase family. DinG subfamily.</text>
</comment>
<protein>
    <recommendedName>
        <fullName evidence="3">ATP-dependent helicase C-terminal domain-containing protein</fullName>
    </recommendedName>
</protein>
<gene>
    <name evidence="4" type="ORF">EAH77_15630</name>
</gene>
<dbReference type="InterPro" id="IPR027417">
    <property type="entry name" value="P-loop_NTPase"/>
</dbReference>
<keyword evidence="1" id="KW-0238">DNA-binding</keyword>
<dbReference type="SUPFAM" id="SSF52540">
    <property type="entry name" value="P-loop containing nucleoside triphosphate hydrolases"/>
    <property type="match status" value="1"/>
</dbReference>
<evidence type="ECO:0000256" key="2">
    <source>
        <dbReference type="ARBA" id="ARBA00038058"/>
    </source>
</evidence>
<dbReference type="RefSeq" id="WP_140473724.1">
    <property type="nucleotide sequence ID" value="NZ_RCZD01000008.1"/>
</dbReference>
<dbReference type="EMBL" id="RCZD01000008">
    <property type="protein sequence ID" value="TPG59996.1"/>
    <property type="molecule type" value="Genomic_DNA"/>
</dbReference>
<dbReference type="SMART" id="SM00491">
    <property type="entry name" value="HELICc2"/>
    <property type="match status" value="1"/>
</dbReference>
<dbReference type="InterPro" id="IPR045028">
    <property type="entry name" value="DinG/Rad3-like"/>
</dbReference>
<evidence type="ECO:0000313" key="4">
    <source>
        <dbReference type="EMBL" id="TPG59996.1"/>
    </source>
</evidence>
<dbReference type="PANTHER" id="PTHR11472">
    <property type="entry name" value="DNA REPAIR DEAD HELICASE RAD3/XP-D SUBFAMILY MEMBER"/>
    <property type="match status" value="1"/>
</dbReference>
<dbReference type="Pfam" id="PF06733">
    <property type="entry name" value="DEAD_2"/>
    <property type="match status" value="1"/>
</dbReference>
<dbReference type="AlphaFoldDB" id="A0A502GG72"/>
<dbReference type="InterPro" id="IPR006555">
    <property type="entry name" value="ATP-dep_Helicase_C"/>
</dbReference>
<evidence type="ECO:0000256" key="1">
    <source>
        <dbReference type="ARBA" id="ARBA00023125"/>
    </source>
</evidence>
<dbReference type="Proteomes" id="UP000317663">
    <property type="component" value="Unassembled WGS sequence"/>
</dbReference>
<keyword evidence="5" id="KW-1185">Reference proteome</keyword>
<feature type="domain" description="ATP-dependent helicase C-terminal" evidence="3">
    <location>
        <begin position="881"/>
        <end position="1039"/>
    </location>
</feature>
<dbReference type="InterPro" id="IPR010614">
    <property type="entry name" value="RAD3-like_helicase_DEAD"/>
</dbReference>
<dbReference type="OrthoDB" id="9765586at2"/>
<dbReference type="GO" id="GO:0003678">
    <property type="term" value="F:DNA helicase activity"/>
    <property type="evidence" value="ECO:0007669"/>
    <property type="project" value="InterPro"/>
</dbReference>